<dbReference type="Gene3D" id="3.30.60.190">
    <property type="match status" value="1"/>
</dbReference>
<keyword evidence="3" id="KW-0862">Zinc</keyword>
<dbReference type="Pfam" id="PF04438">
    <property type="entry name" value="zf-HIT"/>
    <property type="match status" value="1"/>
</dbReference>
<dbReference type="GO" id="GO:0070761">
    <property type="term" value="C:pre-snoRNP complex"/>
    <property type="evidence" value="ECO:0007669"/>
    <property type="project" value="TreeGrafter"/>
</dbReference>
<feature type="region of interest" description="Disordered" evidence="5">
    <location>
        <begin position="107"/>
        <end position="152"/>
    </location>
</feature>
<dbReference type="PROSITE" id="PS51083">
    <property type="entry name" value="ZF_HIT"/>
    <property type="match status" value="1"/>
</dbReference>
<feature type="domain" description="HIT-type" evidence="6">
    <location>
        <begin position="6"/>
        <end position="40"/>
    </location>
</feature>
<dbReference type="GO" id="GO:0048254">
    <property type="term" value="P:snoRNA localization"/>
    <property type="evidence" value="ECO:0007669"/>
    <property type="project" value="TreeGrafter"/>
</dbReference>
<dbReference type="EMBL" id="MU006315">
    <property type="protein sequence ID" value="KAF2848809.1"/>
    <property type="molecule type" value="Genomic_DNA"/>
</dbReference>
<evidence type="ECO:0000313" key="8">
    <source>
        <dbReference type="Proteomes" id="UP000799423"/>
    </source>
</evidence>
<dbReference type="InterPro" id="IPR051639">
    <property type="entry name" value="BCD1"/>
</dbReference>
<name>A0A6A7B395_9PLEO</name>
<feature type="compositionally biased region" description="Basic and acidic residues" evidence="5">
    <location>
        <begin position="134"/>
        <end position="149"/>
    </location>
</feature>
<dbReference type="OrthoDB" id="18412at2759"/>
<dbReference type="Proteomes" id="UP000799423">
    <property type="component" value="Unassembled WGS sequence"/>
</dbReference>
<evidence type="ECO:0000256" key="1">
    <source>
        <dbReference type="ARBA" id="ARBA00022723"/>
    </source>
</evidence>
<dbReference type="CDD" id="cd23024">
    <property type="entry name" value="zf-HIT_ZNHIT2-3"/>
    <property type="match status" value="1"/>
</dbReference>
<accession>A0A6A7B395</accession>
<dbReference type="PANTHER" id="PTHR13483:SF11">
    <property type="entry name" value="ZINC FINGER HIT DOMAIN-CONTAINING PROTEIN 3"/>
    <property type="match status" value="1"/>
</dbReference>
<evidence type="ECO:0000313" key="7">
    <source>
        <dbReference type="EMBL" id="KAF2848809.1"/>
    </source>
</evidence>
<dbReference type="AlphaFoldDB" id="A0A6A7B395"/>
<dbReference type="GO" id="GO:0000492">
    <property type="term" value="P:box C/D snoRNP assembly"/>
    <property type="evidence" value="ECO:0007669"/>
    <property type="project" value="TreeGrafter"/>
</dbReference>
<dbReference type="InterPro" id="IPR007529">
    <property type="entry name" value="Znf_HIT"/>
</dbReference>
<keyword evidence="8" id="KW-1185">Reference proteome</keyword>
<dbReference type="GO" id="GO:0000463">
    <property type="term" value="P:maturation of LSU-rRNA from tricistronic rRNA transcript (SSU-rRNA, 5.8S rRNA, LSU-rRNA)"/>
    <property type="evidence" value="ECO:0007669"/>
    <property type="project" value="TreeGrafter"/>
</dbReference>
<evidence type="ECO:0000256" key="4">
    <source>
        <dbReference type="PROSITE-ProRule" id="PRU00453"/>
    </source>
</evidence>
<dbReference type="GO" id="GO:0008270">
    <property type="term" value="F:zinc ion binding"/>
    <property type="evidence" value="ECO:0007669"/>
    <property type="project" value="UniProtKB-UniRule"/>
</dbReference>
<keyword evidence="1" id="KW-0479">Metal-binding</keyword>
<dbReference type="SUPFAM" id="SSF144232">
    <property type="entry name" value="HIT/MYND zinc finger-like"/>
    <property type="match status" value="1"/>
</dbReference>
<keyword evidence="2 4" id="KW-0863">Zinc-finger</keyword>
<dbReference type="InterPro" id="IPR013087">
    <property type="entry name" value="Znf_C2H2_type"/>
</dbReference>
<evidence type="ECO:0000256" key="3">
    <source>
        <dbReference type="ARBA" id="ARBA00022833"/>
    </source>
</evidence>
<reference evidence="7" key="1">
    <citation type="submission" date="2020-01" db="EMBL/GenBank/DDBJ databases">
        <authorList>
            <consortium name="DOE Joint Genome Institute"/>
            <person name="Haridas S."/>
            <person name="Albert R."/>
            <person name="Binder M."/>
            <person name="Bloem J."/>
            <person name="Labutti K."/>
            <person name="Salamov A."/>
            <person name="Andreopoulos B."/>
            <person name="Baker S.E."/>
            <person name="Barry K."/>
            <person name="Bills G."/>
            <person name="Bluhm B.H."/>
            <person name="Cannon C."/>
            <person name="Castanera R."/>
            <person name="Culley D.E."/>
            <person name="Daum C."/>
            <person name="Ezra D."/>
            <person name="Gonzalez J.B."/>
            <person name="Henrissat B."/>
            <person name="Kuo A."/>
            <person name="Liang C."/>
            <person name="Lipzen A."/>
            <person name="Lutzoni F."/>
            <person name="Magnuson J."/>
            <person name="Mondo S."/>
            <person name="Nolan M."/>
            <person name="Ohm R."/>
            <person name="Pangilinan J."/>
            <person name="Park H.-J."/>
            <person name="Ramirez L."/>
            <person name="Alfaro M."/>
            <person name="Sun H."/>
            <person name="Tritt A."/>
            <person name="Yoshinaga Y."/>
            <person name="Zwiers L.-H."/>
            <person name="Turgeon B.G."/>
            <person name="Goodwin S.B."/>
            <person name="Spatafora J.W."/>
            <person name="Crous P.W."/>
            <person name="Grigoriev I.V."/>
        </authorList>
    </citation>
    <scope>NUCLEOTIDE SEQUENCE</scope>
    <source>
        <strain evidence="7">IPT5</strain>
    </source>
</reference>
<evidence type="ECO:0000256" key="5">
    <source>
        <dbReference type="SAM" id="MobiDB-lite"/>
    </source>
</evidence>
<protein>
    <recommendedName>
        <fullName evidence="6">HIT-type domain-containing protein</fullName>
    </recommendedName>
</protein>
<sequence>MSETLCGICHTEPKKYKCPTCAIPYCSIACFKPHKLTHPAFDPIQPTRSTLSTPLPPPPVPTPRYLKKKADFSTLATNPKFQNLLKVYPTLLTTLQRVYAKTIEPDPEDEARPFRQSFRGRGSRGRGRGGRWGGHNDRPAKWTQKKGDADAMGLLKGIRQGKGRDQEKEGMAEFVQLVEEMFGNGERMDEGE</sequence>
<organism evidence="7 8">
    <name type="scientific">Plenodomus tracheiphilus IPT5</name>
    <dbReference type="NCBI Taxonomy" id="1408161"/>
    <lineage>
        <taxon>Eukaryota</taxon>
        <taxon>Fungi</taxon>
        <taxon>Dikarya</taxon>
        <taxon>Ascomycota</taxon>
        <taxon>Pezizomycotina</taxon>
        <taxon>Dothideomycetes</taxon>
        <taxon>Pleosporomycetidae</taxon>
        <taxon>Pleosporales</taxon>
        <taxon>Pleosporineae</taxon>
        <taxon>Leptosphaeriaceae</taxon>
        <taxon>Plenodomus</taxon>
    </lineage>
</organism>
<evidence type="ECO:0000259" key="6">
    <source>
        <dbReference type="PROSITE" id="PS51083"/>
    </source>
</evidence>
<evidence type="ECO:0000256" key="2">
    <source>
        <dbReference type="ARBA" id="ARBA00022771"/>
    </source>
</evidence>
<proteinExistence type="predicted"/>
<dbReference type="PROSITE" id="PS00028">
    <property type="entry name" value="ZINC_FINGER_C2H2_1"/>
    <property type="match status" value="1"/>
</dbReference>
<dbReference type="PANTHER" id="PTHR13483">
    <property type="entry name" value="BOX C_D SNORNA PROTEIN 1-RELATED"/>
    <property type="match status" value="1"/>
</dbReference>
<dbReference type="GO" id="GO:0005634">
    <property type="term" value="C:nucleus"/>
    <property type="evidence" value="ECO:0007669"/>
    <property type="project" value="TreeGrafter"/>
</dbReference>
<gene>
    <name evidence="7" type="ORF">T440DRAFT_428026</name>
</gene>